<dbReference type="Proteomes" id="UP000287702">
    <property type="component" value="Segment"/>
</dbReference>
<accession>A0A3S9UMH8</accession>
<name>A0A3S9UMH8_9CAUD</name>
<dbReference type="EMBL" id="MK279896">
    <property type="protein sequence ID" value="AZS11507.1"/>
    <property type="molecule type" value="Genomic_DNA"/>
</dbReference>
<organism evidence="1 2">
    <name type="scientific">Arthrobacter phage Zorro</name>
    <dbReference type="NCBI Taxonomy" id="2499022"/>
    <lineage>
        <taxon>Viruses</taxon>
        <taxon>Duplodnaviria</taxon>
        <taxon>Heunggongvirae</taxon>
        <taxon>Uroviricota</taxon>
        <taxon>Caudoviricetes</taxon>
        <taxon>Korravirus</taxon>
        <taxon>Korravirus korra</taxon>
    </lineage>
</organism>
<evidence type="ECO:0000313" key="1">
    <source>
        <dbReference type="EMBL" id="AZS11507.1"/>
    </source>
</evidence>
<reference evidence="1 2" key="1">
    <citation type="submission" date="2018-12" db="EMBL/GenBank/DDBJ databases">
        <authorList>
            <person name="Basralian C.J."/>
            <person name="Edwards K.M."/>
            <person name="Elander M.J."/>
            <person name="Gross L.M."/>
            <person name="Kong S."/>
            <person name="Kozick Z.J."/>
            <person name="Petruso G."/>
            <person name="Spinelli J.Q."/>
            <person name="Pizzorno M.C."/>
            <person name="Stowe E.L."/>
            <person name="Aull H.G."/>
            <person name="Zack K."/>
            <person name="Garlena R.A."/>
            <person name="Russell D.A."/>
            <person name="Pope W.H."/>
            <person name="Jacobs-Sera D."/>
            <person name="Hatfull G.F."/>
        </authorList>
    </citation>
    <scope>NUCLEOTIDE SEQUENCE [LARGE SCALE GENOMIC DNA]</scope>
</reference>
<evidence type="ECO:0000313" key="2">
    <source>
        <dbReference type="Proteomes" id="UP000287702"/>
    </source>
</evidence>
<gene>
    <name evidence="1" type="primary">59</name>
    <name evidence="1" type="ORF">SEA_ZORRO_59</name>
</gene>
<proteinExistence type="predicted"/>
<protein>
    <submittedName>
        <fullName evidence="1">Uncharacterized protein</fullName>
    </submittedName>
</protein>
<sequence length="42" mass="4762">MMGKVTYLIKCDDCGSCVELDHPLAEGDYWLCNVHGKKMEEV</sequence>